<keyword evidence="1" id="KW-0472">Membrane</keyword>
<dbReference type="Proteomes" id="UP000051813">
    <property type="component" value="Unassembled WGS sequence"/>
</dbReference>
<feature type="transmembrane region" description="Helical" evidence="1">
    <location>
        <begin position="29"/>
        <end position="48"/>
    </location>
</feature>
<dbReference type="EMBL" id="AYYK01000001">
    <property type="protein sequence ID" value="KRM79900.1"/>
    <property type="molecule type" value="Genomic_DNA"/>
</dbReference>
<gene>
    <name evidence="2" type="ORF">FC84_GL000599</name>
</gene>
<name>A0A0R2BVM8_9LACO</name>
<keyword evidence="3" id="KW-1185">Reference proteome</keyword>
<evidence type="ECO:0000313" key="3">
    <source>
        <dbReference type="Proteomes" id="UP000051813"/>
    </source>
</evidence>
<dbReference type="RefSeq" id="WP_164477385.1">
    <property type="nucleotide sequence ID" value="NZ_AYYK01000001.1"/>
</dbReference>
<protein>
    <submittedName>
        <fullName evidence="2">Uncharacterized protein</fullName>
    </submittedName>
</protein>
<reference evidence="2 3" key="1">
    <citation type="journal article" date="2015" name="Genome Announc.">
        <title>Expanding the biotechnology potential of lactobacilli through comparative genomics of 213 strains and associated genera.</title>
        <authorList>
            <person name="Sun Z."/>
            <person name="Harris H.M."/>
            <person name="McCann A."/>
            <person name="Guo C."/>
            <person name="Argimon S."/>
            <person name="Zhang W."/>
            <person name="Yang X."/>
            <person name="Jeffery I.B."/>
            <person name="Cooney J.C."/>
            <person name="Kagawa T.F."/>
            <person name="Liu W."/>
            <person name="Song Y."/>
            <person name="Salvetti E."/>
            <person name="Wrobel A."/>
            <person name="Rasinkangas P."/>
            <person name="Parkhill J."/>
            <person name="Rea M.C."/>
            <person name="O'Sullivan O."/>
            <person name="Ritari J."/>
            <person name="Douillard F.P."/>
            <person name="Paul Ross R."/>
            <person name="Yang R."/>
            <person name="Briner A.E."/>
            <person name="Felis G.E."/>
            <person name="de Vos W.M."/>
            <person name="Barrangou R."/>
            <person name="Klaenhammer T.R."/>
            <person name="Caufield P.W."/>
            <person name="Cui Y."/>
            <person name="Zhang H."/>
            <person name="O'Toole P.W."/>
        </authorList>
    </citation>
    <scope>NUCLEOTIDE SEQUENCE [LARGE SCALE GENOMIC DNA]</scope>
    <source>
        <strain evidence="2 3">DSM 20335</strain>
    </source>
</reference>
<dbReference type="AlphaFoldDB" id="A0A0R2BVM8"/>
<keyword evidence="1" id="KW-1133">Transmembrane helix</keyword>
<feature type="transmembrane region" description="Helical" evidence="1">
    <location>
        <begin position="7"/>
        <end position="23"/>
    </location>
</feature>
<sequence>MGQNKLVNWLFVFWWAFTFYLVATGKNMFAMYAMAIGMLVEEGLPLVIHTRK</sequence>
<dbReference type="STRING" id="1423738.FC84_GL000599"/>
<evidence type="ECO:0000313" key="2">
    <source>
        <dbReference type="EMBL" id="KRM79900.1"/>
    </source>
</evidence>
<proteinExistence type="predicted"/>
<organism evidence="2 3">
    <name type="scientific">Lapidilactobacillus dextrinicus DSM 20335</name>
    <dbReference type="NCBI Taxonomy" id="1423738"/>
    <lineage>
        <taxon>Bacteria</taxon>
        <taxon>Bacillati</taxon>
        <taxon>Bacillota</taxon>
        <taxon>Bacilli</taxon>
        <taxon>Lactobacillales</taxon>
        <taxon>Lactobacillaceae</taxon>
        <taxon>Lapidilactobacillus</taxon>
    </lineage>
</organism>
<evidence type="ECO:0000256" key="1">
    <source>
        <dbReference type="SAM" id="Phobius"/>
    </source>
</evidence>
<keyword evidence="1" id="KW-0812">Transmembrane</keyword>
<accession>A0A0R2BVM8</accession>
<comment type="caution">
    <text evidence="2">The sequence shown here is derived from an EMBL/GenBank/DDBJ whole genome shotgun (WGS) entry which is preliminary data.</text>
</comment>
<dbReference type="PATRIC" id="fig|1423738.3.peg.608"/>